<feature type="non-terminal residue" evidence="2">
    <location>
        <position position="1"/>
    </location>
</feature>
<feature type="non-terminal residue" evidence="2">
    <location>
        <position position="120"/>
    </location>
</feature>
<gene>
    <name evidence="2" type="ORF">Tci_922031</name>
</gene>
<evidence type="ECO:0000313" key="2">
    <source>
        <dbReference type="EMBL" id="GFD50062.1"/>
    </source>
</evidence>
<sequence>NVVLHVVTDDLAEGVQQDLADDERDHSQDDVQQWPSLFQCSKHHNDLANNVDCQEDRAEKVDHDEESDGVLRPQSGPSLECQNRHRERYQKHDGAASVDQPDRKCRAVLVHGESNASANH</sequence>
<comment type="caution">
    <text evidence="2">The sequence shown here is derived from an EMBL/GenBank/DDBJ whole genome shotgun (WGS) entry which is preliminary data.</text>
</comment>
<dbReference type="EMBL" id="BKCJ011752091">
    <property type="protein sequence ID" value="GFD50062.1"/>
    <property type="molecule type" value="Genomic_DNA"/>
</dbReference>
<feature type="compositionally biased region" description="Basic and acidic residues" evidence="1">
    <location>
        <begin position="90"/>
        <end position="103"/>
    </location>
</feature>
<reference evidence="2" key="1">
    <citation type="journal article" date="2019" name="Sci. Rep.">
        <title>Draft genome of Tanacetum cinerariifolium, the natural source of mosquito coil.</title>
        <authorList>
            <person name="Yamashiro T."/>
            <person name="Shiraishi A."/>
            <person name="Satake H."/>
            <person name="Nakayama K."/>
        </authorList>
    </citation>
    <scope>NUCLEOTIDE SEQUENCE</scope>
</reference>
<protein>
    <submittedName>
        <fullName evidence="2">Uncharacterized protein</fullName>
    </submittedName>
</protein>
<accession>A0A699WQP8</accession>
<evidence type="ECO:0000256" key="1">
    <source>
        <dbReference type="SAM" id="MobiDB-lite"/>
    </source>
</evidence>
<proteinExistence type="predicted"/>
<name>A0A699WQP8_TANCI</name>
<organism evidence="2">
    <name type="scientific">Tanacetum cinerariifolium</name>
    <name type="common">Dalmatian daisy</name>
    <name type="synonym">Chrysanthemum cinerariifolium</name>
    <dbReference type="NCBI Taxonomy" id="118510"/>
    <lineage>
        <taxon>Eukaryota</taxon>
        <taxon>Viridiplantae</taxon>
        <taxon>Streptophyta</taxon>
        <taxon>Embryophyta</taxon>
        <taxon>Tracheophyta</taxon>
        <taxon>Spermatophyta</taxon>
        <taxon>Magnoliopsida</taxon>
        <taxon>eudicotyledons</taxon>
        <taxon>Gunneridae</taxon>
        <taxon>Pentapetalae</taxon>
        <taxon>asterids</taxon>
        <taxon>campanulids</taxon>
        <taxon>Asterales</taxon>
        <taxon>Asteraceae</taxon>
        <taxon>Asteroideae</taxon>
        <taxon>Anthemideae</taxon>
        <taxon>Anthemidinae</taxon>
        <taxon>Tanacetum</taxon>
    </lineage>
</organism>
<feature type="region of interest" description="Disordered" evidence="1">
    <location>
        <begin position="56"/>
        <end position="103"/>
    </location>
</feature>
<dbReference type="AlphaFoldDB" id="A0A699WQP8"/>